<dbReference type="EMBL" id="FODS01000006">
    <property type="protein sequence ID" value="SEO50422.1"/>
    <property type="molecule type" value="Genomic_DNA"/>
</dbReference>
<gene>
    <name evidence="1" type="ORF">SAMN04490248_10653</name>
</gene>
<evidence type="ECO:0000313" key="2">
    <source>
        <dbReference type="Proteomes" id="UP000198893"/>
    </source>
</evidence>
<protein>
    <submittedName>
        <fullName evidence="1">Uncharacterized protein</fullName>
    </submittedName>
</protein>
<name>A0A1H8Q854_9RHOB</name>
<organism evidence="1 2">
    <name type="scientific">Salinihabitans flavidus</name>
    <dbReference type="NCBI Taxonomy" id="569882"/>
    <lineage>
        <taxon>Bacteria</taxon>
        <taxon>Pseudomonadati</taxon>
        <taxon>Pseudomonadota</taxon>
        <taxon>Alphaproteobacteria</taxon>
        <taxon>Rhodobacterales</taxon>
        <taxon>Roseobacteraceae</taxon>
        <taxon>Salinihabitans</taxon>
    </lineage>
</organism>
<dbReference type="Proteomes" id="UP000198893">
    <property type="component" value="Unassembled WGS sequence"/>
</dbReference>
<keyword evidence="2" id="KW-1185">Reference proteome</keyword>
<dbReference type="STRING" id="569882.SAMN04490248_10653"/>
<reference evidence="1 2" key="1">
    <citation type="submission" date="2016-10" db="EMBL/GenBank/DDBJ databases">
        <authorList>
            <person name="de Groot N.N."/>
        </authorList>
    </citation>
    <scope>NUCLEOTIDE SEQUENCE [LARGE SCALE GENOMIC DNA]</scope>
    <source>
        <strain evidence="1 2">DSM 27842</strain>
    </source>
</reference>
<sequence>MAAPAGAPALSAESEYLAKMKVGRAGAGADARNGQRTVRFRWLNTDLRQRFARQANRTRQSGASDDGI</sequence>
<accession>A0A1H8Q854</accession>
<proteinExistence type="predicted"/>
<evidence type="ECO:0000313" key="1">
    <source>
        <dbReference type="EMBL" id="SEO50422.1"/>
    </source>
</evidence>
<dbReference type="AlphaFoldDB" id="A0A1H8Q854"/>